<feature type="compositionally biased region" description="Low complexity" evidence="2">
    <location>
        <begin position="98"/>
        <end position="108"/>
    </location>
</feature>
<evidence type="ECO:0000256" key="2">
    <source>
        <dbReference type="SAM" id="MobiDB-lite"/>
    </source>
</evidence>
<reference evidence="4" key="2">
    <citation type="journal article" date="2015" name="Data Brief">
        <title>Shoot transcriptome of the giant reed, Arundo donax.</title>
        <authorList>
            <person name="Barrero R.A."/>
            <person name="Guerrero F.D."/>
            <person name="Moolhuijzen P."/>
            <person name="Goolsby J.A."/>
            <person name="Tidwell J."/>
            <person name="Bellgard S.E."/>
            <person name="Bellgard M.I."/>
        </authorList>
    </citation>
    <scope>NUCLEOTIDE SEQUENCE</scope>
    <source>
        <tissue evidence="4">Shoot tissue taken approximately 20 cm above the soil surface</tissue>
    </source>
</reference>
<evidence type="ECO:0000259" key="3">
    <source>
        <dbReference type="PROSITE" id="PS50158"/>
    </source>
</evidence>
<sequence length="117" mass="13403">MDDYVDEYFSVERFRKTYAGVFKPMTSKDHWPRVDLGYKIRKPKLRRKPGRPRVARIKASDEPGKRTKRKCTECNEEGHWAKYCPGGPTASQKRRLSSSENASGEGSNDPITAHTSK</sequence>
<feature type="region of interest" description="Disordered" evidence="2">
    <location>
        <begin position="46"/>
        <end position="117"/>
    </location>
</feature>
<dbReference type="InterPro" id="IPR036875">
    <property type="entry name" value="Znf_CCHC_sf"/>
</dbReference>
<name>A0A0A9BPN2_ARUDO</name>
<dbReference type="PROSITE" id="PS50158">
    <property type="entry name" value="ZF_CCHC"/>
    <property type="match status" value="1"/>
</dbReference>
<feature type="compositionally biased region" description="Basic residues" evidence="2">
    <location>
        <begin position="46"/>
        <end position="56"/>
    </location>
</feature>
<dbReference type="SUPFAM" id="SSF57756">
    <property type="entry name" value="Retrovirus zinc finger-like domains"/>
    <property type="match status" value="1"/>
</dbReference>
<reference evidence="4" key="1">
    <citation type="submission" date="2014-09" db="EMBL/GenBank/DDBJ databases">
        <authorList>
            <person name="Magalhaes I.L.F."/>
            <person name="Oliveira U."/>
            <person name="Santos F.R."/>
            <person name="Vidigal T.H.D.A."/>
            <person name="Brescovit A.D."/>
            <person name="Santos A.J."/>
        </authorList>
    </citation>
    <scope>NUCLEOTIDE SEQUENCE</scope>
    <source>
        <tissue evidence="4">Shoot tissue taken approximately 20 cm above the soil surface</tissue>
    </source>
</reference>
<keyword evidence="1" id="KW-0479">Metal-binding</keyword>
<organism evidence="4">
    <name type="scientific">Arundo donax</name>
    <name type="common">Giant reed</name>
    <name type="synonym">Donax arundinaceus</name>
    <dbReference type="NCBI Taxonomy" id="35708"/>
    <lineage>
        <taxon>Eukaryota</taxon>
        <taxon>Viridiplantae</taxon>
        <taxon>Streptophyta</taxon>
        <taxon>Embryophyta</taxon>
        <taxon>Tracheophyta</taxon>
        <taxon>Spermatophyta</taxon>
        <taxon>Magnoliopsida</taxon>
        <taxon>Liliopsida</taxon>
        <taxon>Poales</taxon>
        <taxon>Poaceae</taxon>
        <taxon>PACMAD clade</taxon>
        <taxon>Arundinoideae</taxon>
        <taxon>Arundineae</taxon>
        <taxon>Arundo</taxon>
    </lineage>
</organism>
<proteinExistence type="predicted"/>
<evidence type="ECO:0000256" key="1">
    <source>
        <dbReference type="PROSITE-ProRule" id="PRU00047"/>
    </source>
</evidence>
<keyword evidence="1" id="KW-0862">Zinc</keyword>
<dbReference type="InterPro" id="IPR001878">
    <property type="entry name" value="Znf_CCHC"/>
</dbReference>
<dbReference type="AlphaFoldDB" id="A0A0A9BPN2"/>
<feature type="domain" description="CCHC-type" evidence="3">
    <location>
        <begin position="69"/>
        <end position="85"/>
    </location>
</feature>
<evidence type="ECO:0000313" key="4">
    <source>
        <dbReference type="EMBL" id="JAD63155.1"/>
    </source>
</evidence>
<keyword evidence="1" id="KW-0863">Zinc-finger</keyword>
<dbReference type="GO" id="GO:0003676">
    <property type="term" value="F:nucleic acid binding"/>
    <property type="evidence" value="ECO:0007669"/>
    <property type="project" value="InterPro"/>
</dbReference>
<dbReference type="Gene3D" id="4.10.60.10">
    <property type="entry name" value="Zinc finger, CCHC-type"/>
    <property type="match status" value="1"/>
</dbReference>
<dbReference type="GO" id="GO:0008270">
    <property type="term" value="F:zinc ion binding"/>
    <property type="evidence" value="ECO:0007669"/>
    <property type="project" value="UniProtKB-KW"/>
</dbReference>
<protein>
    <recommendedName>
        <fullName evidence="3">CCHC-type domain-containing protein</fullName>
    </recommendedName>
</protein>
<feature type="compositionally biased region" description="Basic and acidic residues" evidence="2">
    <location>
        <begin position="58"/>
        <end position="80"/>
    </location>
</feature>
<dbReference type="EMBL" id="GBRH01234740">
    <property type="protein sequence ID" value="JAD63155.1"/>
    <property type="molecule type" value="Transcribed_RNA"/>
</dbReference>
<accession>A0A0A9BPN2</accession>